<dbReference type="GO" id="GO:0008171">
    <property type="term" value="F:O-methyltransferase activity"/>
    <property type="evidence" value="ECO:0007669"/>
    <property type="project" value="InterPro"/>
</dbReference>
<name>A0A934IB34_9MICO</name>
<dbReference type="GO" id="GO:0008757">
    <property type="term" value="F:S-adenosylmethionine-dependent methyltransferase activity"/>
    <property type="evidence" value="ECO:0007669"/>
    <property type="project" value="TreeGrafter"/>
</dbReference>
<dbReference type="PANTHER" id="PTHR10509">
    <property type="entry name" value="O-METHYLTRANSFERASE-RELATED"/>
    <property type="match status" value="1"/>
</dbReference>
<evidence type="ECO:0000256" key="1">
    <source>
        <dbReference type="ARBA" id="ARBA00022603"/>
    </source>
</evidence>
<dbReference type="Pfam" id="PF01596">
    <property type="entry name" value="Methyltransf_3"/>
    <property type="match status" value="1"/>
</dbReference>
<dbReference type="InterPro" id="IPR050362">
    <property type="entry name" value="Cation-dep_OMT"/>
</dbReference>
<keyword evidence="1 4" id="KW-0489">Methyltransferase</keyword>
<evidence type="ECO:0000256" key="2">
    <source>
        <dbReference type="ARBA" id="ARBA00022679"/>
    </source>
</evidence>
<reference evidence="4" key="1">
    <citation type="submission" date="2020-12" db="EMBL/GenBank/DDBJ databases">
        <title>Sanguibacter suaedae sp. nov., isolated from Suaeda aralocaspica.</title>
        <authorList>
            <person name="Ma Q."/>
        </authorList>
    </citation>
    <scope>NUCLEOTIDE SEQUENCE</scope>
    <source>
        <strain evidence="4">YZGR15</strain>
    </source>
</reference>
<dbReference type="PANTHER" id="PTHR10509:SF85">
    <property type="entry name" value="O-METHYLTRANSFERASE RV1220C-RELATED"/>
    <property type="match status" value="1"/>
</dbReference>
<sequence length="210" mass="22391">MIADKAQSWAYAEEFVIEDEVLLQARERGAQLGCHGVQPGTGAALTVLAAAVGARAVVEVATGAGVASLCLLRGMHPDGVLTTIDVEVEHQRAAKEAFAQAGFRPTRTRTISGRPLDVLPRLTDGAYDMVVVSGEKSAFPEYVDQGLRLLRSGGVLAVDEALLHGQVADPARRDETTTTIREVGRRLRSDDRVLSVLLPVGDGLLVSVRR</sequence>
<accession>A0A934IB34</accession>
<gene>
    <name evidence="4" type="ORF">JAV76_09170</name>
</gene>
<evidence type="ECO:0000256" key="3">
    <source>
        <dbReference type="ARBA" id="ARBA00022691"/>
    </source>
</evidence>
<evidence type="ECO:0000313" key="4">
    <source>
        <dbReference type="EMBL" id="MBI9115177.1"/>
    </source>
</evidence>
<keyword evidence="3" id="KW-0949">S-adenosyl-L-methionine</keyword>
<proteinExistence type="predicted"/>
<dbReference type="RefSeq" id="WP_198733805.1">
    <property type="nucleotide sequence ID" value="NZ_JAEINH010000006.1"/>
</dbReference>
<evidence type="ECO:0000313" key="5">
    <source>
        <dbReference type="Proteomes" id="UP000602087"/>
    </source>
</evidence>
<dbReference type="Proteomes" id="UP000602087">
    <property type="component" value="Unassembled WGS sequence"/>
</dbReference>
<dbReference type="PROSITE" id="PS51682">
    <property type="entry name" value="SAM_OMT_I"/>
    <property type="match status" value="1"/>
</dbReference>
<dbReference type="InterPro" id="IPR029063">
    <property type="entry name" value="SAM-dependent_MTases_sf"/>
</dbReference>
<dbReference type="Gene3D" id="3.40.50.150">
    <property type="entry name" value="Vaccinia Virus protein VP39"/>
    <property type="match status" value="1"/>
</dbReference>
<dbReference type="EMBL" id="JAEINH010000006">
    <property type="protein sequence ID" value="MBI9115177.1"/>
    <property type="molecule type" value="Genomic_DNA"/>
</dbReference>
<dbReference type="SUPFAM" id="SSF53335">
    <property type="entry name" value="S-adenosyl-L-methionine-dependent methyltransferases"/>
    <property type="match status" value="1"/>
</dbReference>
<dbReference type="AlphaFoldDB" id="A0A934IB34"/>
<keyword evidence="2" id="KW-0808">Transferase</keyword>
<dbReference type="GO" id="GO:0032259">
    <property type="term" value="P:methylation"/>
    <property type="evidence" value="ECO:0007669"/>
    <property type="project" value="UniProtKB-KW"/>
</dbReference>
<dbReference type="InterPro" id="IPR002935">
    <property type="entry name" value="SAM_O-MeTrfase"/>
</dbReference>
<comment type="caution">
    <text evidence="4">The sequence shown here is derived from an EMBL/GenBank/DDBJ whole genome shotgun (WGS) entry which is preliminary data.</text>
</comment>
<protein>
    <submittedName>
        <fullName evidence="4">Class I SAM-dependent methyltransferase</fullName>
    </submittedName>
</protein>
<keyword evidence="5" id="KW-1185">Reference proteome</keyword>
<organism evidence="4 5">
    <name type="scientific">Sanguibacter suaedae</name>
    <dbReference type="NCBI Taxonomy" id="2795737"/>
    <lineage>
        <taxon>Bacteria</taxon>
        <taxon>Bacillati</taxon>
        <taxon>Actinomycetota</taxon>
        <taxon>Actinomycetes</taxon>
        <taxon>Micrococcales</taxon>
        <taxon>Sanguibacteraceae</taxon>
        <taxon>Sanguibacter</taxon>
    </lineage>
</organism>